<gene>
    <name evidence="2" type="ORF">AVDCRST_MAG64-2832</name>
</gene>
<name>A0A6J4PPY9_9BACT</name>
<protein>
    <submittedName>
        <fullName evidence="2">3-oxoacyl-[acyl-carrier protein] reductase</fullName>
        <ecNumber evidence="2">1.1.1.100</ecNumber>
    </submittedName>
</protein>
<dbReference type="EMBL" id="CADCUQ010000643">
    <property type="protein sequence ID" value="CAA9420375.1"/>
    <property type="molecule type" value="Genomic_DNA"/>
</dbReference>
<dbReference type="GO" id="GO:0004316">
    <property type="term" value="F:3-oxoacyl-[acyl-carrier-protein] reductase (NADPH) activity"/>
    <property type="evidence" value="ECO:0007669"/>
    <property type="project" value="UniProtKB-EC"/>
</dbReference>
<feature type="compositionally biased region" description="Basic residues" evidence="1">
    <location>
        <begin position="363"/>
        <end position="375"/>
    </location>
</feature>
<feature type="compositionally biased region" description="Basic residues" evidence="1">
    <location>
        <begin position="120"/>
        <end position="134"/>
    </location>
</feature>
<keyword evidence="2" id="KW-0560">Oxidoreductase</keyword>
<sequence length="375" mass="42385">ELERECKSAAAPARGRRVGQLDVPGARRRRGLRRGDRRGALEPAVRLPRQGRADHRRLARAGTGAGPRVRRRRRRARRHLRARRRGPARRRRRPRRPRRARGRRGAVRRDRPAAGQPHGGRGRQPPRRHRRAGQQRRDDHGRPVRAHDARRLRGGDAHPLLRPALRHDRGPAPPASPRRGADREHLLDRRQGRRPAPAAVFREQVRPHRLVRGAPGRAPEGQHLRHDGLPRPDAHGQPAQRVLQGPAPPGVRVVPRQRRAAADRDARAPGGAAGRQRLPLRPGRGDPVGAGEAGRQAVRRLPQPRRPGRGHGERVRAARARRHRGRESPRQTERVGRHPLVGHWPEPASRRGEQPGEAGRGRRPDRHRSPRGWHV</sequence>
<accession>A0A6J4PPY9</accession>
<feature type="non-terminal residue" evidence="2">
    <location>
        <position position="375"/>
    </location>
</feature>
<feature type="compositionally biased region" description="Basic and acidic residues" evidence="1">
    <location>
        <begin position="220"/>
        <end position="234"/>
    </location>
</feature>
<feature type="compositionally biased region" description="Basic and acidic residues" evidence="1">
    <location>
        <begin position="135"/>
        <end position="156"/>
    </location>
</feature>
<feature type="compositionally biased region" description="Basic and acidic residues" evidence="1">
    <location>
        <begin position="179"/>
        <end position="190"/>
    </location>
</feature>
<feature type="compositionally biased region" description="Basic and acidic residues" evidence="1">
    <location>
        <begin position="326"/>
        <end position="336"/>
    </location>
</feature>
<organism evidence="2">
    <name type="scientific">uncultured Phycisphaerae bacterium</name>
    <dbReference type="NCBI Taxonomy" id="904963"/>
    <lineage>
        <taxon>Bacteria</taxon>
        <taxon>Pseudomonadati</taxon>
        <taxon>Planctomycetota</taxon>
        <taxon>Phycisphaerae</taxon>
        <taxon>environmental samples</taxon>
    </lineage>
</organism>
<proteinExistence type="predicted"/>
<reference evidence="2" key="1">
    <citation type="submission" date="2020-02" db="EMBL/GenBank/DDBJ databases">
        <authorList>
            <person name="Meier V. D."/>
        </authorList>
    </citation>
    <scope>NUCLEOTIDE SEQUENCE</scope>
    <source>
        <strain evidence="2">AVDCRST_MAG64</strain>
    </source>
</reference>
<dbReference type="EC" id="1.1.1.100" evidence="2"/>
<feature type="region of interest" description="Disordered" evidence="1">
    <location>
        <begin position="1"/>
        <end position="375"/>
    </location>
</feature>
<feature type="compositionally biased region" description="Low complexity" evidence="1">
    <location>
        <begin position="268"/>
        <end position="285"/>
    </location>
</feature>
<feature type="compositionally biased region" description="Basic and acidic residues" evidence="1">
    <location>
        <begin position="348"/>
        <end position="362"/>
    </location>
</feature>
<feature type="non-terminal residue" evidence="2">
    <location>
        <position position="1"/>
    </location>
</feature>
<dbReference type="AlphaFoldDB" id="A0A6J4PPY9"/>
<evidence type="ECO:0000256" key="1">
    <source>
        <dbReference type="SAM" id="MobiDB-lite"/>
    </source>
</evidence>
<feature type="compositionally biased region" description="Basic residues" evidence="1">
    <location>
        <begin position="68"/>
        <end position="106"/>
    </location>
</feature>
<evidence type="ECO:0000313" key="2">
    <source>
        <dbReference type="EMBL" id="CAA9420375.1"/>
    </source>
</evidence>